<organism evidence="2 3">
    <name type="scientific">Absidia repens</name>
    <dbReference type="NCBI Taxonomy" id="90262"/>
    <lineage>
        <taxon>Eukaryota</taxon>
        <taxon>Fungi</taxon>
        <taxon>Fungi incertae sedis</taxon>
        <taxon>Mucoromycota</taxon>
        <taxon>Mucoromycotina</taxon>
        <taxon>Mucoromycetes</taxon>
        <taxon>Mucorales</taxon>
        <taxon>Cunninghamellaceae</taxon>
        <taxon>Absidia</taxon>
    </lineage>
</organism>
<feature type="region of interest" description="Disordered" evidence="1">
    <location>
        <begin position="135"/>
        <end position="185"/>
    </location>
</feature>
<dbReference type="Proteomes" id="UP000193560">
    <property type="component" value="Unassembled WGS sequence"/>
</dbReference>
<evidence type="ECO:0000256" key="1">
    <source>
        <dbReference type="SAM" id="MobiDB-lite"/>
    </source>
</evidence>
<evidence type="ECO:0000313" key="2">
    <source>
        <dbReference type="EMBL" id="ORZ07337.1"/>
    </source>
</evidence>
<proteinExistence type="predicted"/>
<comment type="caution">
    <text evidence="2">The sequence shown here is derived from an EMBL/GenBank/DDBJ whole genome shotgun (WGS) entry which is preliminary data.</text>
</comment>
<protein>
    <submittedName>
        <fullName evidence="2">Uncharacterized protein</fullName>
    </submittedName>
</protein>
<name>A0A1X2I1F4_9FUNG</name>
<dbReference type="EMBL" id="MCGE01000035">
    <property type="protein sequence ID" value="ORZ07337.1"/>
    <property type="molecule type" value="Genomic_DNA"/>
</dbReference>
<reference evidence="2 3" key="1">
    <citation type="submission" date="2016-07" db="EMBL/GenBank/DDBJ databases">
        <title>Pervasive Adenine N6-methylation of Active Genes in Fungi.</title>
        <authorList>
            <consortium name="DOE Joint Genome Institute"/>
            <person name="Mondo S.J."/>
            <person name="Dannebaum R.O."/>
            <person name="Kuo R.C."/>
            <person name="Labutti K."/>
            <person name="Haridas S."/>
            <person name="Kuo A."/>
            <person name="Salamov A."/>
            <person name="Ahrendt S.R."/>
            <person name="Lipzen A."/>
            <person name="Sullivan W."/>
            <person name="Andreopoulos W.B."/>
            <person name="Clum A."/>
            <person name="Lindquist E."/>
            <person name="Daum C."/>
            <person name="Ramamoorthy G.K."/>
            <person name="Gryganskyi A."/>
            <person name="Culley D."/>
            <person name="Magnuson J.K."/>
            <person name="James T.Y."/>
            <person name="O'Malley M.A."/>
            <person name="Stajich J.E."/>
            <person name="Spatafora J.W."/>
            <person name="Visel A."/>
            <person name="Grigoriev I.V."/>
        </authorList>
    </citation>
    <scope>NUCLEOTIDE SEQUENCE [LARGE SCALE GENOMIC DNA]</scope>
    <source>
        <strain evidence="2 3">NRRL 1336</strain>
    </source>
</reference>
<gene>
    <name evidence="2" type="ORF">BCR42DRAFT_152555</name>
</gene>
<dbReference type="AlphaFoldDB" id="A0A1X2I1F4"/>
<sequence>MSCPTQFHGVHLSIPDTFSGADFFSDNTVDHWQLEDYLDWKLPTGCNKKPDAYFLQSQYLLDLNNLKQSGCLPREVSRYVGNLIKENKRPAEQFSTWWNEVKKHSGKKIINNIIKENTISGDFNVNTAETMTVHSEKQQQPQQQSQPQQEELLFEEASPSVSATKRPPEDKVGASGKKSKTAKAR</sequence>
<feature type="compositionally biased region" description="Low complexity" evidence="1">
    <location>
        <begin position="138"/>
        <end position="149"/>
    </location>
</feature>
<accession>A0A1X2I1F4</accession>
<evidence type="ECO:0000313" key="3">
    <source>
        <dbReference type="Proteomes" id="UP000193560"/>
    </source>
</evidence>
<keyword evidence="3" id="KW-1185">Reference proteome</keyword>